<evidence type="ECO:0000313" key="1">
    <source>
        <dbReference type="EMBL" id="KAB1211626.1"/>
    </source>
</evidence>
<protein>
    <submittedName>
        <fullName evidence="1">Uncharacterized protein</fullName>
    </submittedName>
</protein>
<dbReference type="OrthoDB" id="1652626at2759"/>
<reference evidence="1 2" key="1">
    <citation type="journal article" date="2019" name="Plant Biotechnol. J.">
        <title>The red bayberry genome and genetic basis of sex determination.</title>
        <authorList>
            <person name="Jia H.M."/>
            <person name="Jia H.J."/>
            <person name="Cai Q.L."/>
            <person name="Wang Y."/>
            <person name="Zhao H.B."/>
            <person name="Yang W.F."/>
            <person name="Wang G.Y."/>
            <person name="Li Y.H."/>
            <person name="Zhan D.L."/>
            <person name="Shen Y.T."/>
            <person name="Niu Q.F."/>
            <person name="Chang L."/>
            <person name="Qiu J."/>
            <person name="Zhao L."/>
            <person name="Xie H.B."/>
            <person name="Fu W.Y."/>
            <person name="Jin J."/>
            <person name="Li X.W."/>
            <person name="Jiao Y."/>
            <person name="Zhou C.C."/>
            <person name="Tu T."/>
            <person name="Chai C.Y."/>
            <person name="Gao J.L."/>
            <person name="Fan L.J."/>
            <person name="van de Weg E."/>
            <person name="Wang J.Y."/>
            <person name="Gao Z.S."/>
        </authorList>
    </citation>
    <scope>NUCLEOTIDE SEQUENCE [LARGE SCALE GENOMIC DNA]</scope>
    <source>
        <tissue evidence="1">Leaves</tissue>
    </source>
</reference>
<organism evidence="1 2">
    <name type="scientific">Morella rubra</name>
    <name type="common">Chinese bayberry</name>
    <dbReference type="NCBI Taxonomy" id="262757"/>
    <lineage>
        <taxon>Eukaryota</taxon>
        <taxon>Viridiplantae</taxon>
        <taxon>Streptophyta</taxon>
        <taxon>Embryophyta</taxon>
        <taxon>Tracheophyta</taxon>
        <taxon>Spermatophyta</taxon>
        <taxon>Magnoliopsida</taxon>
        <taxon>eudicotyledons</taxon>
        <taxon>Gunneridae</taxon>
        <taxon>Pentapetalae</taxon>
        <taxon>rosids</taxon>
        <taxon>fabids</taxon>
        <taxon>Fagales</taxon>
        <taxon>Myricaceae</taxon>
        <taxon>Morella</taxon>
    </lineage>
</organism>
<comment type="caution">
    <text evidence="1">The sequence shown here is derived from an EMBL/GenBank/DDBJ whole genome shotgun (WGS) entry which is preliminary data.</text>
</comment>
<proteinExistence type="predicted"/>
<dbReference type="EMBL" id="RXIC02000024">
    <property type="protein sequence ID" value="KAB1211626.1"/>
    <property type="molecule type" value="Genomic_DNA"/>
</dbReference>
<dbReference type="Proteomes" id="UP000516437">
    <property type="component" value="Chromosome 6"/>
</dbReference>
<dbReference type="AlphaFoldDB" id="A0A6A1VHE7"/>
<dbReference type="InterPro" id="IPR031421">
    <property type="entry name" value="DUF4666"/>
</dbReference>
<accession>A0A6A1VHE7</accession>
<evidence type="ECO:0000313" key="2">
    <source>
        <dbReference type="Proteomes" id="UP000516437"/>
    </source>
</evidence>
<dbReference type="Pfam" id="PF15697">
    <property type="entry name" value="DUF4666"/>
    <property type="match status" value="1"/>
</dbReference>
<keyword evidence="2" id="KW-1185">Reference proteome</keyword>
<name>A0A6A1VHE7_9ROSI</name>
<gene>
    <name evidence="1" type="ORF">CJ030_MR6G008524</name>
</gene>
<sequence length="84" mass="9428">MDTLKRSNVSFRRQGSSGRIWNDRLHGELGPVASRTKNRDVKFHDKENAYSPCSIPSSHSEPKRNVQICCCSALFGRRPPSPTA</sequence>